<proteinExistence type="predicted"/>
<evidence type="ECO:0000313" key="4">
    <source>
        <dbReference type="Proteomes" id="UP000777265"/>
    </source>
</evidence>
<reference evidence="3" key="2">
    <citation type="submission" date="2020-01" db="EMBL/GenBank/DDBJ databases">
        <authorList>
            <person name="Campanaro S."/>
        </authorList>
    </citation>
    <scope>NUCLEOTIDE SEQUENCE</scope>
    <source>
        <strain evidence="3">AS06rmzACSIP_7</strain>
    </source>
</reference>
<dbReference type="CDD" id="cd04584">
    <property type="entry name" value="CBS_pair_AcuB_like"/>
    <property type="match status" value="1"/>
</dbReference>
<dbReference type="InterPro" id="IPR046342">
    <property type="entry name" value="CBS_dom_sf"/>
</dbReference>
<evidence type="ECO:0000256" key="1">
    <source>
        <dbReference type="ARBA" id="ARBA00023122"/>
    </source>
</evidence>
<dbReference type="SMART" id="SM00116">
    <property type="entry name" value="CBS"/>
    <property type="match status" value="2"/>
</dbReference>
<protein>
    <submittedName>
        <fullName evidence="3">CBS domain-containing protein</fullName>
    </submittedName>
</protein>
<name>A0A351U0K7_9BACT</name>
<comment type="caution">
    <text evidence="3">The sequence shown here is derived from an EMBL/GenBank/DDBJ whole genome shotgun (WGS) entry which is preliminary data.</text>
</comment>
<sequence>MLAKDIMTKAVITIASDTYVLDAERIMEQNRIGRLPIVDNGKLVGIVTKNDVLKASPASTTPFNQRQLFYLMSKLTVKEIMKTNVLTIAPDTPIEKSVAIAQQKKVGSLPVVEEGRVVGILTTNDVFYKILNPLLGVGEKGKRIIIYGAGKNEEMQRITEFVRKRGLKVTTYWIPPDPTKRDLIVHLDIDDATGVIAELRSEGYKVELRDFAA</sequence>
<dbReference type="STRING" id="909663.GCA_000512235_01215"/>
<evidence type="ECO:0000256" key="2">
    <source>
        <dbReference type="PROSITE-ProRule" id="PRU00703"/>
    </source>
</evidence>
<dbReference type="AlphaFoldDB" id="A0A351U0K7"/>
<gene>
    <name evidence="3" type="ORF">GXY80_07145</name>
</gene>
<evidence type="ECO:0000313" key="3">
    <source>
        <dbReference type="EMBL" id="NLW35241.1"/>
    </source>
</evidence>
<dbReference type="Proteomes" id="UP000777265">
    <property type="component" value="Unassembled WGS sequence"/>
</dbReference>
<dbReference type="PROSITE" id="PS51371">
    <property type="entry name" value="CBS"/>
    <property type="match status" value="2"/>
</dbReference>
<dbReference type="Pfam" id="PF00571">
    <property type="entry name" value="CBS"/>
    <property type="match status" value="2"/>
</dbReference>
<dbReference type="InterPro" id="IPR000644">
    <property type="entry name" value="CBS_dom"/>
</dbReference>
<dbReference type="SUPFAM" id="SSF54631">
    <property type="entry name" value="CBS-domain pair"/>
    <property type="match status" value="1"/>
</dbReference>
<dbReference type="Gene3D" id="3.10.580.10">
    <property type="entry name" value="CBS-domain"/>
    <property type="match status" value="1"/>
</dbReference>
<dbReference type="PANTHER" id="PTHR43080">
    <property type="entry name" value="CBS DOMAIN-CONTAINING PROTEIN CBSX3, MITOCHONDRIAL"/>
    <property type="match status" value="1"/>
</dbReference>
<dbReference type="EMBL" id="JAAYEE010000116">
    <property type="protein sequence ID" value="NLW35241.1"/>
    <property type="molecule type" value="Genomic_DNA"/>
</dbReference>
<dbReference type="InterPro" id="IPR051257">
    <property type="entry name" value="Diverse_CBS-Domain"/>
</dbReference>
<reference evidence="3" key="1">
    <citation type="journal article" date="2020" name="Biotechnol. Biofuels">
        <title>New insights from the biogas microbiome by comprehensive genome-resolved metagenomics of nearly 1600 species originating from multiple anaerobic digesters.</title>
        <authorList>
            <person name="Campanaro S."/>
            <person name="Treu L."/>
            <person name="Rodriguez-R L.M."/>
            <person name="Kovalovszki A."/>
            <person name="Ziels R.M."/>
            <person name="Maus I."/>
            <person name="Zhu X."/>
            <person name="Kougias P.G."/>
            <person name="Basile A."/>
            <person name="Luo G."/>
            <person name="Schluter A."/>
            <person name="Konstantinidis K.T."/>
            <person name="Angelidaki I."/>
        </authorList>
    </citation>
    <scope>NUCLEOTIDE SEQUENCE</scope>
    <source>
        <strain evidence="3">AS06rmzACSIP_7</strain>
    </source>
</reference>
<accession>A0A351U0K7</accession>
<keyword evidence="1 2" id="KW-0129">CBS domain</keyword>
<dbReference type="PANTHER" id="PTHR43080:SF2">
    <property type="entry name" value="CBS DOMAIN-CONTAINING PROTEIN"/>
    <property type="match status" value="1"/>
</dbReference>
<organism evidence="3 4">
    <name type="scientific">Syntrophorhabdus aromaticivorans</name>
    <dbReference type="NCBI Taxonomy" id="328301"/>
    <lineage>
        <taxon>Bacteria</taxon>
        <taxon>Pseudomonadati</taxon>
        <taxon>Thermodesulfobacteriota</taxon>
        <taxon>Syntrophorhabdia</taxon>
        <taxon>Syntrophorhabdales</taxon>
        <taxon>Syntrophorhabdaceae</taxon>
        <taxon>Syntrophorhabdus</taxon>
    </lineage>
</organism>